<keyword evidence="1" id="KW-0812">Transmembrane</keyword>
<organism evidence="2 3">
    <name type="scientific">Pseudoalteromonas phenolica</name>
    <dbReference type="NCBI Taxonomy" id="161398"/>
    <lineage>
        <taxon>Bacteria</taxon>
        <taxon>Pseudomonadati</taxon>
        <taxon>Pseudomonadota</taxon>
        <taxon>Gammaproteobacteria</taxon>
        <taxon>Alteromonadales</taxon>
        <taxon>Pseudoalteromonadaceae</taxon>
        <taxon>Pseudoalteromonas</taxon>
    </lineage>
</organism>
<dbReference type="EMBL" id="CP013188">
    <property type="protein sequence ID" value="ALO44340.1"/>
    <property type="molecule type" value="Genomic_DNA"/>
</dbReference>
<keyword evidence="1" id="KW-0472">Membrane</keyword>
<feature type="transmembrane region" description="Helical" evidence="1">
    <location>
        <begin position="112"/>
        <end position="133"/>
    </location>
</feature>
<keyword evidence="1" id="KW-1133">Transmembrane helix</keyword>
<feature type="transmembrane region" description="Helical" evidence="1">
    <location>
        <begin position="72"/>
        <end position="92"/>
    </location>
</feature>
<gene>
    <name evidence="2" type="ORF">PP2015_3871</name>
</gene>
<reference evidence="2 3" key="1">
    <citation type="submission" date="2015-11" db="EMBL/GenBank/DDBJ databases">
        <authorList>
            <person name="Zhang Y."/>
            <person name="Guo Z."/>
        </authorList>
    </citation>
    <scope>NUCLEOTIDE SEQUENCE [LARGE SCALE GENOMIC DNA]</scope>
    <source>
        <strain evidence="2 3">KCTC 12086</strain>
    </source>
</reference>
<dbReference type="Proteomes" id="UP000061457">
    <property type="component" value="Chromosome II"/>
</dbReference>
<evidence type="ECO:0000256" key="1">
    <source>
        <dbReference type="SAM" id="Phobius"/>
    </source>
</evidence>
<keyword evidence="3" id="KW-1185">Reference proteome</keyword>
<proteinExistence type="predicted"/>
<sequence>MLVLYTEKMTFFTIVSAFFTPLIVAEFYSSREYELIFIDHFEKWGKGKLVALIVSVFFVVAHIIWDGNDIDSIISVLFAGIWLSLVLYSKPFGELFLGNAEIFKKAGLLEDAAFFIGWVGIIHQSITYFIYWYN</sequence>
<name>A0A0S2K8K2_9GAMM</name>
<accession>A0A0S2K8K2</accession>
<dbReference type="STRING" id="161398.PP2015_3871"/>
<dbReference type="AlphaFoldDB" id="A0A0S2K8K2"/>
<dbReference type="KEGG" id="pphe:PP2015_3871"/>
<feature type="transmembrane region" description="Helical" evidence="1">
    <location>
        <begin position="49"/>
        <end position="65"/>
    </location>
</feature>
<evidence type="ECO:0000313" key="2">
    <source>
        <dbReference type="EMBL" id="ALO44340.1"/>
    </source>
</evidence>
<dbReference type="PATRIC" id="fig|161398.10.peg.3960"/>
<evidence type="ECO:0000313" key="3">
    <source>
        <dbReference type="Proteomes" id="UP000061457"/>
    </source>
</evidence>
<protein>
    <submittedName>
        <fullName evidence="2">Uncharacterized protein</fullName>
    </submittedName>
</protein>